<evidence type="ECO:0000313" key="2">
    <source>
        <dbReference type="Proteomes" id="UP000808337"/>
    </source>
</evidence>
<gene>
    <name evidence="1" type="ORF">IPP15_10950</name>
</gene>
<evidence type="ECO:0000313" key="1">
    <source>
        <dbReference type="EMBL" id="MBK9982919.1"/>
    </source>
</evidence>
<dbReference type="Proteomes" id="UP000808337">
    <property type="component" value="Unassembled WGS sequence"/>
</dbReference>
<sequence>MKKSGPLLTSLLAFWVILCVVSDSFSQNIVPNPSFEVYTLCPTGPGQGGVLPCDPWSNATQGTCDYFNACASIPSGVTVPPNFRGFQYAQTGFAYAGLYARTEGFLYREYLRVQLTTPMVADSTYDVNFWVSLGEQTCGTKNMGAYFSVPQPFIPTLGVFNATPQVSASIGFINDTLNWTLISGCYTALGGEQWMVIGNFLGDAASPIDPACALGHTSYYYIEDVSVVLGDPPGTINFDLGGPITECNFYQIDPGLGNVGYHWEGGSSGPTLTVFESGTYSLTVTEGCDIGVDSIEVTILGTFDPVEIGPPSATICNGDSYDITLDPNAGDYVWQDGSTDPDYSITTSGVYSVSLDDGCDITTDEITVTVLDPPAPFTLGSDTHLCPGEDNVLSFDPSLGNFLWQDNSTSPGYTISSGGIYQLTISNMCGEFSDELVVTDIIPPSLEFDPQLIELCPNQDVEFDFNPAAGDYLWQDGSTSPFYTISDPGVYSLTITNECGNTSDQVSAILVEEPVFDLGPDIVACPAQLPITLDVSNATNAVSFLWQNGSTDSDIEVNGAGIYSVTVSNSCFSITDEIEVEIQDATPLVTLPPDQILCPGETITLSVNGLSGNYVWQDGSTSSTFLVTQPGNYSLTVTTDCGSGADNISVQYNSPLLAPDLGPDVTLCPGEQYIFYAHIPGVSYTWQDQSTADSLIVTTPGMYTLQISNACSSASDTVMVNINASPPQLDLPSSLSLCQFDTILVDAGISGVQFLWNDGSQSPTLSVVSPGMYSLTVSNACGADADTITIIDAGPAPSVSLGQDISFCMGDTLLLTPVSSDVISWLWQDGSSSSTFDVSSPGLVTVQVNNNCGVSYDTLMSSLLPSIPPLQLGADTSLCPGQSLTLSISSPGVNILWSDGSANNNFNVVSPGVVYATITNACGVSSDSVDITYLPSAPSLDLGADQSVCPGDVITLSPGINGVSYLWQDGSTGSSFSTSQAQSVILTISNSCGSESDTIEIIENLNGPQVDLGPDILACEGSVVTLNSGILGVNYLWQDGSTNSDFTTSVSGTYILQVSNSCGTDADTVDVDISGVAPTADLGADTLLCEGQSIQLLANADPGTMVMWQDGSTSPVYNVTTSGIYFLSATNLCGFASDTIDVNYEEPPVDFNLGPDTVLCPGQSIVLTSPQADVNITWQDGSHASSITADQQQLYSLQLSNSCGITSDSLNVHIDDRSPAVHIDSTISWCEGDVITLDATQSFVADYLWSTGAVTPAIQVNSSGTYEVNVITDCQSVLQDIEIVPGDNCNHDFYIPTVFSPNGDNVNDFFSISFSPDIQIITIDCSIFDRWGNMVYNTHDPSFAWNGHFKNEPLNPGVYVYRALFTYTFGGKIFSEMVTGDITLVR</sequence>
<dbReference type="NCBIfam" id="TIGR04131">
    <property type="entry name" value="Bac_Flav_CTERM"/>
    <property type="match status" value="1"/>
</dbReference>
<organism evidence="1 2">
    <name type="scientific">Candidatus Opimibacter skivensis</name>
    <dbReference type="NCBI Taxonomy" id="2982028"/>
    <lineage>
        <taxon>Bacteria</taxon>
        <taxon>Pseudomonadati</taxon>
        <taxon>Bacteroidota</taxon>
        <taxon>Saprospiria</taxon>
        <taxon>Saprospirales</taxon>
        <taxon>Saprospiraceae</taxon>
        <taxon>Candidatus Opimibacter</taxon>
    </lineage>
</organism>
<dbReference type="InterPro" id="IPR026341">
    <property type="entry name" value="T9SS_type_B"/>
</dbReference>
<proteinExistence type="predicted"/>
<name>A0A9D7SVI4_9BACT</name>
<dbReference type="EMBL" id="JADKGY010000008">
    <property type="protein sequence ID" value="MBK9982919.1"/>
    <property type="molecule type" value="Genomic_DNA"/>
</dbReference>
<accession>A0A9D7SVI4</accession>
<protein>
    <submittedName>
        <fullName evidence="1">Gliding motility-associated C-terminal domain-containing protein</fullName>
    </submittedName>
</protein>
<comment type="caution">
    <text evidence="1">The sequence shown here is derived from an EMBL/GenBank/DDBJ whole genome shotgun (WGS) entry which is preliminary data.</text>
</comment>
<dbReference type="Pfam" id="PF13585">
    <property type="entry name" value="CHU_C"/>
    <property type="match status" value="1"/>
</dbReference>
<reference evidence="1 2" key="1">
    <citation type="submission" date="2020-10" db="EMBL/GenBank/DDBJ databases">
        <title>Connecting structure to function with the recovery of over 1000 high-quality activated sludge metagenome-assembled genomes encoding full-length rRNA genes using long-read sequencing.</title>
        <authorList>
            <person name="Singleton C.M."/>
            <person name="Petriglieri F."/>
            <person name="Kristensen J.M."/>
            <person name="Kirkegaard R.H."/>
            <person name="Michaelsen T.Y."/>
            <person name="Andersen M.H."/>
            <person name="Karst S.M."/>
            <person name="Dueholm M.S."/>
            <person name="Nielsen P.H."/>
            <person name="Albertsen M."/>
        </authorList>
    </citation>
    <scope>NUCLEOTIDE SEQUENCE [LARGE SCALE GENOMIC DNA]</scope>
    <source>
        <strain evidence="1">Ribe_18-Q3-R11-54_MAXAC.273</strain>
    </source>
</reference>